<dbReference type="InterPro" id="IPR003661">
    <property type="entry name" value="HisK_dim/P_dom"/>
</dbReference>
<keyword evidence="12" id="KW-0902">Two-component regulatory system</keyword>
<dbReference type="EMBL" id="JAJNOR010000005">
    <property type="protein sequence ID" value="MCD2492877.1"/>
    <property type="molecule type" value="Genomic_DNA"/>
</dbReference>
<organism evidence="17 18">
    <name type="scientific">Lientehia hominis</name>
    <dbReference type="NCBI Taxonomy" id="2897778"/>
    <lineage>
        <taxon>Bacteria</taxon>
        <taxon>Bacillati</taxon>
        <taxon>Bacillota</taxon>
        <taxon>Clostridia</taxon>
        <taxon>Lachnospirales</taxon>
        <taxon>Lachnospiraceae</taxon>
        <taxon>Lientehia</taxon>
    </lineage>
</organism>
<keyword evidence="5" id="KW-0597">Phosphoprotein</keyword>
<evidence type="ECO:0000256" key="3">
    <source>
        <dbReference type="ARBA" id="ARBA00012438"/>
    </source>
</evidence>
<dbReference type="SUPFAM" id="SSF158472">
    <property type="entry name" value="HAMP domain-like"/>
    <property type="match status" value="1"/>
</dbReference>
<feature type="transmembrane region" description="Helical" evidence="14">
    <location>
        <begin position="6"/>
        <end position="28"/>
    </location>
</feature>
<dbReference type="AlphaFoldDB" id="A0AAP2RJ23"/>
<evidence type="ECO:0000256" key="4">
    <source>
        <dbReference type="ARBA" id="ARBA00022475"/>
    </source>
</evidence>
<dbReference type="InterPro" id="IPR005467">
    <property type="entry name" value="His_kinase_dom"/>
</dbReference>
<feature type="domain" description="HAMP" evidence="16">
    <location>
        <begin position="186"/>
        <end position="238"/>
    </location>
</feature>
<dbReference type="SMART" id="SM00304">
    <property type="entry name" value="HAMP"/>
    <property type="match status" value="1"/>
</dbReference>
<keyword evidence="10" id="KW-0067">ATP-binding</keyword>
<evidence type="ECO:0000313" key="17">
    <source>
        <dbReference type="EMBL" id="MCD2492877.1"/>
    </source>
</evidence>
<keyword evidence="4" id="KW-1003">Cell membrane</keyword>
<evidence type="ECO:0000256" key="8">
    <source>
        <dbReference type="ARBA" id="ARBA00022741"/>
    </source>
</evidence>
<dbReference type="SMART" id="SM00388">
    <property type="entry name" value="HisKA"/>
    <property type="match status" value="1"/>
</dbReference>
<evidence type="ECO:0000259" key="16">
    <source>
        <dbReference type="PROSITE" id="PS50885"/>
    </source>
</evidence>
<dbReference type="EC" id="2.7.13.3" evidence="3"/>
<dbReference type="PROSITE" id="PS50885">
    <property type="entry name" value="HAMP"/>
    <property type="match status" value="1"/>
</dbReference>
<dbReference type="Proteomes" id="UP001299265">
    <property type="component" value="Unassembled WGS sequence"/>
</dbReference>
<proteinExistence type="predicted"/>
<evidence type="ECO:0000256" key="11">
    <source>
        <dbReference type="ARBA" id="ARBA00022989"/>
    </source>
</evidence>
<comment type="catalytic activity">
    <reaction evidence="1">
        <text>ATP + protein L-histidine = ADP + protein N-phospho-L-histidine.</text>
        <dbReference type="EC" id="2.7.13.3"/>
    </reaction>
</comment>
<evidence type="ECO:0000256" key="14">
    <source>
        <dbReference type="SAM" id="Phobius"/>
    </source>
</evidence>
<dbReference type="PROSITE" id="PS50109">
    <property type="entry name" value="HIS_KIN"/>
    <property type="match status" value="1"/>
</dbReference>
<dbReference type="InterPro" id="IPR036890">
    <property type="entry name" value="HATPase_C_sf"/>
</dbReference>
<evidence type="ECO:0000256" key="5">
    <source>
        <dbReference type="ARBA" id="ARBA00022553"/>
    </source>
</evidence>
<comment type="subcellular location">
    <subcellularLocation>
        <location evidence="2">Cell membrane</location>
        <topology evidence="2">Multi-pass membrane protein</topology>
    </subcellularLocation>
</comment>
<keyword evidence="8" id="KW-0547">Nucleotide-binding</keyword>
<evidence type="ECO:0000259" key="15">
    <source>
        <dbReference type="PROSITE" id="PS50109"/>
    </source>
</evidence>
<keyword evidence="9 17" id="KW-0418">Kinase</keyword>
<keyword evidence="7 14" id="KW-0812">Transmembrane</keyword>
<reference evidence="17 18" key="1">
    <citation type="submission" date="2021-11" db="EMBL/GenBank/DDBJ databases">
        <title>Lacrimispora sp. nov. NSJ-141 isolated from human feces.</title>
        <authorList>
            <person name="Abdugheni R."/>
        </authorList>
    </citation>
    <scope>NUCLEOTIDE SEQUENCE [LARGE SCALE GENOMIC DNA]</scope>
    <source>
        <strain evidence="17 18">NSJ-141</strain>
    </source>
</reference>
<keyword evidence="18" id="KW-1185">Reference proteome</keyword>
<evidence type="ECO:0000256" key="1">
    <source>
        <dbReference type="ARBA" id="ARBA00000085"/>
    </source>
</evidence>
<dbReference type="InterPro" id="IPR003594">
    <property type="entry name" value="HATPase_dom"/>
</dbReference>
<dbReference type="PANTHER" id="PTHR45528">
    <property type="entry name" value="SENSOR HISTIDINE KINASE CPXA"/>
    <property type="match status" value="1"/>
</dbReference>
<evidence type="ECO:0000256" key="12">
    <source>
        <dbReference type="ARBA" id="ARBA00023012"/>
    </source>
</evidence>
<keyword evidence="11 14" id="KW-1133">Transmembrane helix</keyword>
<evidence type="ECO:0000313" key="18">
    <source>
        <dbReference type="Proteomes" id="UP001299265"/>
    </source>
</evidence>
<dbReference type="Pfam" id="PF00672">
    <property type="entry name" value="HAMP"/>
    <property type="match status" value="1"/>
</dbReference>
<comment type="caution">
    <text evidence="17">The sequence shown here is derived from an EMBL/GenBank/DDBJ whole genome shotgun (WGS) entry which is preliminary data.</text>
</comment>
<dbReference type="RefSeq" id="WP_231062757.1">
    <property type="nucleotide sequence ID" value="NZ_JAJNOR010000005.1"/>
</dbReference>
<dbReference type="Pfam" id="PF02518">
    <property type="entry name" value="HATPase_c"/>
    <property type="match status" value="1"/>
</dbReference>
<dbReference type="InterPro" id="IPR003660">
    <property type="entry name" value="HAMP_dom"/>
</dbReference>
<dbReference type="SMART" id="SM00387">
    <property type="entry name" value="HATPase_c"/>
    <property type="match status" value="1"/>
</dbReference>
<protein>
    <recommendedName>
        <fullName evidence="3">histidine kinase</fullName>
        <ecNumber evidence="3">2.7.13.3</ecNumber>
    </recommendedName>
</protein>
<dbReference type="InterPro" id="IPR004358">
    <property type="entry name" value="Sig_transdc_His_kin-like_C"/>
</dbReference>
<dbReference type="Gene3D" id="3.30.565.10">
    <property type="entry name" value="Histidine kinase-like ATPase, C-terminal domain"/>
    <property type="match status" value="1"/>
</dbReference>
<evidence type="ECO:0000256" key="10">
    <source>
        <dbReference type="ARBA" id="ARBA00022840"/>
    </source>
</evidence>
<dbReference type="SUPFAM" id="SSF55874">
    <property type="entry name" value="ATPase domain of HSP90 chaperone/DNA topoisomerase II/histidine kinase"/>
    <property type="match status" value="1"/>
</dbReference>
<accession>A0AAP2RJ23</accession>
<feature type="transmembrane region" description="Helical" evidence="14">
    <location>
        <begin position="169"/>
        <end position="189"/>
    </location>
</feature>
<dbReference type="SUPFAM" id="SSF47384">
    <property type="entry name" value="Homodimeric domain of signal transducing histidine kinase"/>
    <property type="match status" value="1"/>
</dbReference>
<dbReference type="GO" id="GO:0005886">
    <property type="term" value="C:plasma membrane"/>
    <property type="evidence" value="ECO:0007669"/>
    <property type="project" value="UniProtKB-SubCell"/>
</dbReference>
<evidence type="ECO:0000256" key="9">
    <source>
        <dbReference type="ARBA" id="ARBA00022777"/>
    </source>
</evidence>
<feature type="domain" description="Histidine kinase" evidence="15">
    <location>
        <begin position="253"/>
        <end position="465"/>
    </location>
</feature>
<dbReference type="InterPro" id="IPR050398">
    <property type="entry name" value="HssS/ArlS-like"/>
</dbReference>
<keyword evidence="6" id="KW-0808">Transferase</keyword>
<dbReference type="GO" id="GO:0000155">
    <property type="term" value="F:phosphorelay sensor kinase activity"/>
    <property type="evidence" value="ECO:0007669"/>
    <property type="project" value="InterPro"/>
</dbReference>
<evidence type="ECO:0000256" key="6">
    <source>
        <dbReference type="ARBA" id="ARBA00022679"/>
    </source>
</evidence>
<dbReference type="PANTHER" id="PTHR45528:SF1">
    <property type="entry name" value="SENSOR HISTIDINE KINASE CPXA"/>
    <property type="match status" value="1"/>
</dbReference>
<keyword evidence="13 14" id="KW-0472">Membrane</keyword>
<gene>
    <name evidence="17" type="ORF">LQE92_09565</name>
</gene>
<dbReference type="CDD" id="cd06225">
    <property type="entry name" value="HAMP"/>
    <property type="match status" value="1"/>
</dbReference>
<dbReference type="CDD" id="cd00082">
    <property type="entry name" value="HisKA"/>
    <property type="match status" value="1"/>
</dbReference>
<dbReference type="CDD" id="cd00075">
    <property type="entry name" value="HATPase"/>
    <property type="match status" value="1"/>
</dbReference>
<name>A0AAP2RJ23_9FIRM</name>
<dbReference type="Gene3D" id="6.10.340.10">
    <property type="match status" value="1"/>
</dbReference>
<evidence type="ECO:0000256" key="13">
    <source>
        <dbReference type="ARBA" id="ARBA00023136"/>
    </source>
</evidence>
<sequence>MKLYQRIMAATFVILTLSGVICGGILGVKFRDRQISRAVETEMSNYDAARYTFQRLYMAESRPGDSKQISYVILKYIFRQNLFEDYIFIDEEGTICDSSEYMITYDPAWKKENKYEDTEYSMEELEGEHLMVLGSREAWAGENCYLFSVRSLTVIYNDTETFLWQFSGIWFLMVGLASVFTAAAAKMVLKPLEELERAAVAVSEGSYDWILDVKRKDETGHVAAAFNNMAKQVEMHVSELEHASEQQKQLLGSLTHEIRTPMTSIIGYSETLLQMRLKEEEKQKALHNIHEQACYLQRLSSKMMELSGLYQNSAISMRSCVLKEILQNAVLMEEKRWPDKKFILEIEEPAESAAVQGDEDLLLSLFVNLTDNAAKASLKGQEIRIRLTDGNNVSVQDFGKGIPSGEMKKIKVPFYMTDKARGNKQGLGLGLAICEQIAKLHGIKMDIESEEGEGTTITLLFPKEPEI</sequence>
<dbReference type="PRINTS" id="PR00344">
    <property type="entry name" value="BCTRLSENSOR"/>
</dbReference>
<dbReference type="InterPro" id="IPR036097">
    <property type="entry name" value="HisK_dim/P_sf"/>
</dbReference>
<evidence type="ECO:0000256" key="7">
    <source>
        <dbReference type="ARBA" id="ARBA00022692"/>
    </source>
</evidence>
<dbReference type="Gene3D" id="1.10.287.130">
    <property type="match status" value="1"/>
</dbReference>
<dbReference type="GO" id="GO:0005524">
    <property type="term" value="F:ATP binding"/>
    <property type="evidence" value="ECO:0007669"/>
    <property type="project" value="UniProtKB-KW"/>
</dbReference>
<dbReference type="Pfam" id="PF00512">
    <property type="entry name" value="HisKA"/>
    <property type="match status" value="1"/>
</dbReference>
<evidence type="ECO:0000256" key="2">
    <source>
        <dbReference type="ARBA" id="ARBA00004651"/>
    </source>
</evidence>